<organism evidence="1 2">
    <name type="scientific">Populus trichocarpa</name>
    <name type="common">Western balsam poplar</name>
    <name type="synonym">Populus balsamifera subsp. trichocarpa</name>
    <dbReference type="NCBI Taxonomy" id="3694"/>
    <lineage>
        <taxon>Eukaryota</taxon>
        <taxon>Viridiplantae</taxon>
        <taxon>Streptophyta</taxon>
        <taxon>Embryophyta</taxon>
        <taxon>Tracheophyta</taxon>
        <taxon>Spermatophyta</taxon>
        <taxon>Magnoliopsida</taxon>
        <taxon>eudicotyledons</taxon>
        <taxon>Gunneridae</taxon>
        <taxon>Pentapetalae</taxon>
        <taxon>rosids</taxon>
        <taxon>fabids</taxon>
        <taxon>Malpighiales</taxon>
        <taxon>Salicaceae</taxon>
        <taxon>Saliceae</taxon>
        <taxon>Populus</taxon>
    </lineage>
</organism>
<dbReference type="Proteomes" id="UP000006729">
    <property type="component" value="Chromosome 7"/>
</dbReference>
<protein>
    <submittedName>
        <fullName evidence="1">Uncharacterized protein</fullName>
    </submittedName>
</protein>
<accession>A0ACC0SQM1</accession>
<name>A0ACC0SQM1_POPTR</name>
<reference evidence="1 2" key="1">
    <citation type="journal article" date="2006" name="Science">
        <title>The genome of black cottonwood, Populus trichocarpa (Torr. &amp; Gray).</title>
        <authorList>
            <person name="Tuskan G.A."/>
            <person name="Difazio S."/>
            <person name="Jansson S."/>
            <person name="Bohlmann J."/>
            <person name="Grigoriev I."/>
            <person name="Hellsten U."/>
            <person name="Putnam N."/>
            <person name="Ralph S."/>
            <person name="Rombauts S."/>
            <person name="Salamov A."/>
            <person name="Schein J."/>
            <person name="Sterck L."/>
            <person name="Aerts A."/>
            <person name="Bhalerao R.R."/>
            <person name="Bhalerao R.P."/>
            <person name="Blaudez D."/>
            <person name="Boerjan W."/>
            <person name="Brun A."/>
            <person name="Brunner A."/>
            <person name="Busov V."/>
            <person name="Campbell M."/>
            <person name="Carlson J."/>
            <person name="Chalot M."/>
            <person name="Chapman J."/>
            <person name="Chen G.L."/>
            <person name="Cooper D."/>
            <person name="Coutinho P.M."/>
            <person name="Couturier J."/>
            <person name="Covert S."/>
            <person name="Cronk Q."/>
            <person name="Cunningham R."/>
            <person name="Davis J."/>
            <person name="Degroeve S."/>
            <person name="Dejardin A."/>
            <person name="Depamphilis C."/>
            <person name="Detter J."/>
            <person name="Dirks B."/>
            <person name="Dubchak I."/>
            <person name="Duplessis S."/>
            <person name="Ehlting J."/>
            <person name="Ellis B."/>
            <person name="Gendler K."/>
            <person name="Goodstein D."/>
            <person name="Gribskov M."/>
            <person name="Grimwood J."/>
            <person name="Groover A."/>
            <person name="Gunter L."/>
            <person name="Hamberger B."/>
            <person name="Heinze B."/>
            <person name="Helariutta Y."/>
            <person name="Henrissat B."/>
            <person name="Holligan D."/>
            <person name="Holt R."/>
            <person name="Huang W."/>
            <person name="Islam-Faridi N."/>
            <person name="Jones S."/>
            <person name="Jones-Rhoades M."/>
            <person name="Jorgensen R."/>
            <person name="Joshi C."/>
            <person name="Kangasjarvi J."/>
            <person name="Karlsson J."/>
            <person name="Kelleher C."/>
            <person name="Kirkpatrick R."/>
            <person name="Kirst M."/>
            <person name="Kohler A."/>
            <person name="Kalluri U."/>
            <person name="Larimer F."/>
            <person name="Leebens-Mack J."/>
            <person name="Leple J.C."/>
            <person name="Locascio P."/>
            <person name="Lou Y."/>
            <person name="Lucas S."/>
            <person name="Martin F."/>
            <person name="Montanini B."/>
            <person name="Napoli C."/>
            <person name="Nelson D.R."/>
            <person name="Nelson C."/>
            <person name="Nieminen K."/>
            <person name="Nilsson O."/>
            <person name="Pereda V."/>
            <person name="Peter G."/>
            <person name="Philippe R."/>
            <person name="Pilate G."/>
            <person name="Poliakov A."/>
            <person name="Razumovskaya J."/>
            <person name="Richardson P."/>
            <person name="Rinaldi C."/>
            <person name="Ritland K."/>
            <person name="Rouze P."/>
            <person name="Ryaboy D."/>
            <person name="Schmutz J."/>
            <person name="Schrader J."/>
            <person name="Segerman B."/>
            <person name="Shin H."/>
            <person name="Siddiqui A."/>
            <person name="Sterky F."/>
            <person name="Terry A."/>
            <person name="Tsai C.J."/>
            <person name="Uberbacher E."/>
            <person name="Unneberg P."/>
            <person name="Vahala J."/>
            <person name="Wall K."/>
            <person name="Wessler S."/>
            <person name="Yang G."/>
            <person name="Yin T."/>
            <person name="Douglas C."/>
            <person name="Marra M."/>
            <person name="Sandberg G."/>
            <person name="Van de Peer Y."/>
            <person name="Rokhsar D."/>
        </authorList>
    </citation>
    <scope>NUCLEOTIDE SEQUENCE [LARGE SCALE GENOMIC DNA]</scope>
    <source>
        <strain evidence="2">cv. Nisqually</strain>
    </source>
</reference>
<gene>
    <name evidence="1" type="ORF">POPTR_007G100500v4</name>
</gene>
<sequence>MLCHLLFLVRGPSDCLCLTTFEGRGSCRQAAAKTFGCYRSILLCSHGLPCSCRPCCCFQGSQAASFSHQGPRYQVEARATVIFFDIAAFEADGALRRRSSSLASVDHPNRPLTREHGGLMRWPENFYRPREQRKPNCEGTCRPANSLSARAMQQSIFGSMACSINIYLQRYVPKHLLGSLLVKKWMSGIFILMHAGSLALLFNKLIIQATI</sequence>
<proteinExistence type="predicted"/>
<keyword evidence="2" id="KW-1185">Reference proteome</keyword>
<dbReference type="EMBL" id="CM009296">
    <property type="protein sequence ID" value="KAI9391528.1"/>
    <property type="molecule type" value="Genomic_DNA"/>
</dbReference>
<evidence type="ECO:0000313" key="2">
    <source>
        <dbReference type="Proteomes" id="UP000006729"/>
    </source>
</evidence>
<evidence type="ECO:0000313" key="1">
    <source>
        <dbReference type="EMBL" id="KAI9391528.1"/>
    </source>
</evidence>
<comment type="caution">
    <text evidence="1">The sequence shown here is derived from an EMBL/GenBank/DDBJ whole genome shotgun (WGS) entry which is preliminary data.</text>
</comment>